<proteinExistence type="predicted"/>
<sequence>MAQKGPVLCCRCRCWGKPPEESDAGSPPPPHINHGGALKRGVRPARSDPHSAAHLRSTLRKTNTSAEDGRTGWMDGCADVDRCSRLKQTKSTSSDPLVTPCDISLAKSASRITF</sequence>
<accession>A0ACB7EYV3</accession>
<dbReference type="EMBL" id="CM024808">
    <property type="protein sequence ID" value="KAG8007114.1"/>
    <property type="molecule type" value="Genomic_DNA"/>
</dbReference>
<keyword evidence="2" id="KW-1185">Reference proteome</keyword>
<gene>
    <name evidence="1" type="ORF">GBF38_023264</name>
</gene>
<dbReference type="Proteomes" id="UP000805704">
    <property type="component" value="Chromosome 20"/>
</dbReference>
<evidence type="ECO:0000313" key="1">
    <source>
        <dbReference type="EMBL" id="KAG8007114.1"/>
    </source>
</evidence>
<protein>
    <submittedName>
        <fullName evidence="1">Uncharacterized protein</fullName>
    </submittedName>
</protein>
<comment type="caution">
    <text evidence="1">The sequence shown here is derived from an EMBL/GenBank/DDBJ whole genome shotgun (WGS) entry which is preliminary data.</text>
</comment>
<name>A0ACB7EYV3_NIBAL</name>
<organism evidence="1 2">
    <name type="scientific">Nibea albiflora</name>
    <name type="common">Yellow drum</name>
    <name type="synonym">Corvina albiflora</name>
    <dbReference type="NCBI Taxonomy" id="240163"/>
    <lineage>
        <taxon>Eukaryota</taxon>
        <taxon>Metazoa</taxon>
        <taxon>Chordata</taxon>
        <taxon>Craniata</taxon>
        <taxon>Vertebrata</taxon>
        <taxon>Euteleostomi</taxon>
        <taxon>Actinopterygii</taxon>
        <taxon>Neopterygii</taxon>
        <taxon>Teleostei</taxon>
        <taxon>Neoteleostei</taxon>
        <taxon>Acanthomorphata</taxon>
        <taxon>Eupercaria</taxon>
        <taxon>Sciaenidae</taxon>
        <taxon>Nibea</taxon>
    </lineage>
</organism>
<reference evidence="1" key="1">
    <citation type="submission" date="2020-04" db="EMBL/GenBank/DDBJ databases">
        <title>A chromosome-scale assembly and high-density genetic map of the yellow drum (Nibea albiflora) genome.</title>
        <authorList>
            <person name="Xu D."/>
            <person name="Zhang W."/>
            <person name="Chen R."/>
            <person name="Tan P."/>
            <person name="Wang L."/>
            <person name="Song H."/>
            <person name="Tian L."/>
            <person name="Zhu Q."/>
            <person name="Wang B."/>
        </authorList>
    </citation>
    <scope>NUCLEOTIDE SEQUENCE</scope>
    <source>
        <strain evidence="1">ZJHYS-2018</strain>
    </source>
</reference>
<evidence type="ECO:0000313" key="2">
    <source>
        <dbReference type="Proteomes" id="UP000805704"/>
    </source>
</evidence>